<dbReference type="SUPFAM" id="SSF51658">
    <property type="entry name" value="Xylose isomerase-like"/>
    <property type="match status" value="1"/>
</dbReference>
<dbReference type="GO" id="GO:0006289">
    <property type="term" value="P:nucleotide-excision repair"/>
    <property type="evidence" value="ECO:0007669"/>
    <property type="project" value="InterPro"/>
</dbReference>
<dbReference type="AlphaFoldDB" id="A0A1U9K3Q6"/>
<proteinExistence type="predicted"/>
<dbReference type="KEGG" id="ntr:B0W44_01615"/>
<dbReference type="GO" id="GO:0004519">
    <property type="term" value="F:endonuclease activity"/>
    <property type="evidence" value="ECO:0007669"/>
    <property type="project" value="UniProtKB-KW"/>
</dbReference>
<dbReference type="PANTHER" id="PTHR31290:SF5">
    <property type="entry name" value="UV-DAMAGE ENDONUCLEASE"/>
    <property type="match status" value="1"/>
</dbReference>
<reference evidence="7 8" key="1">
    <citation type="journal article" date="2015" name="Int. J. Syst. Evol. Microbiol.">
        <title>Novibacillus thermophilus gen. nov., sp. nov., a Gram-staining-negative and moderately thermophilic member of the family Thermoactinomycetaceae.</title>
        <authorList>
            <person name="Yang G."/>
            <person name="Chen J."/>
            <person name="Zhou S."/>
        </authorList>
    </citation>
    <scope>NUCLEOTIDE SEQUENCE [LARGE SCALE GENOMIC DNA]</scope>
    <source>
        <strain evidence="7 8">SG-1</strain>
    </source>
</reference>
<dbReference type="InterPro" id="IPR004601">
    <property type="entry name" value="UvdE"/>
</dbReference>
<keyword evidence="6" id="KW-0234">DNA repair</keyword>
<name>A0A1U9K3Q6_9BACL</name>
<dbReference type="EMBL" id="CP019699">
    <property type="protein sequence ID" value="AQS54672.1"/>
    <property type="molecule type" value="Genomic_DNA"/>
</dbReference>
<evidence type="ECO:0000313" key="8">
    <source>
        <dbReference type="Proteomes" id="UP000188603"/>
    </source>
</evidence>
<evidence type="ECO:0000256" key="2">
    <source>
        <dbReference type="ARBA" id="ARBA00022759"/>
    </source>
</evidence>
<gene>
    <name evidence="7" type="ORF">B0W44_01615</name>
</gene>
<dbReference type="Gene3D" id="3.20.20.150">
    <property type="entry name" value="Divalent-metal-dependent TIM barrel enzymes"/>
    <property type="match status" value="1"/>
</dbReference>
<evidence type="ECO:0000256" key="5">
    <source>
        <dbReference type="ARBA" id="ARBA00022801"/>
    </source>
</evidence>
<evidence type="ECO:0000256" key="3">
    <source>
        <dbReference type="ARBA" id="ARBA00022763"/>
    </source>
</evidence>
<keyword evidence="2 7" id="KW-0255">Endonuclease</keyword>
<accession>A0A1U9K3Q6</accession>
<evidence type="ECO:0000313" key="7">
    <source>
        <dbReference type="EMBL" id="AQS54672.1"/>
    </source>
</evidence>
<dbReference type="Proteomes" id="UP000188603">
    <property type="component" value="Chromosome"/>
</dbReference>
<sequence length="320" mass="37227">MNIRFGFVAMALSLQNASPSQTMTVTHFKKLVDREAALRKITRIASSNLTNTLRILRHAHASGIHVYRFSSRLIPLFGHDLTKEWDFFRYLHKDFEQLGDFIREKQMRTSFHPEHFTLINSPREDVVNHSIEDLKRYAQMLEAMGLDSRAKIVLHVGGGYQNKTRSLERFKRHWSRVPNNVKERLTLENDDKTYTAVETLNLCQSLGVPMVLDIHHHRCHHDGTDLRDLVQPIFKTWRGTGLVPKIHVSSPKDETDFRRHAAFIDPDDLIPFLDIVREFDQDIDVMIEAKQKDEALFQLVQELTKRPGFRRIDGGTVSYC</sequence>
<dbReference type="OrthoDB" id="9782576at2"/>
<keyword evidence="1" id="KW-0540">Nuclease</keyword>
<evidence type="ECO:0000256" key="1">
    <source>
        <dbReference type="ARBA" id="ARBA00022722"/>
    </source>
</evidence>
<protein>
    <submittedName>
        <fullName evidence="7">UV damage endonuclease UvsE</fullName>
    </submittedName>
</protein>
<keyword evidence="5" id="KW-0378">Hydrolase</keyword>
<dbReference type="GO" id="GO:0009411">
    <property type="term" value="P:response to UV"/>
    <property type="evidence" value="ECO:0007669"/>
    <property type="project" value="InterPro"/>
</dbReference>
<evidence type="ECO:0000256" key="6">
    <source>
        <dbReference type="ARBA" id="ARBA00023204"/>
    </source>
</evidence>
<keyword evidence="4" id="KW-0228">DNA excision</keyword>
<keyword evidence="3" id="KW-0227">DNA damage</keyword>
<organism evidence="7 8">
    <name type="scientific">Novibacillus thermophilus</name>
    <dbReference type="NCBI Taxonomy" id="1471761"/>
    <lineage>
        <taxon>Bacteria</taxon>
        <taxon>Bacillati</taxon>
        <taxon>Bacillota</taxon>
        <taxon>Bacilli</taxon>
        <taxon>Bacillales</taxon>
        <taxon>Thermoactinomycetaceae</taxon>
        <taxon>Novibacillus</taxon>
    </lineage>
</organism>
<dbReference type="NCBIfam" id="TIGR00629">
    <property type="entry name" value="uvde"/>
    <property type="match status" value="1"/>
</dbReference>
<dbReference type="PANTHER" id="PTHR31290">
    <property type="entry name" value="UV-DAMAGE ENDONUCLEASE"/>
    <property type="match status" value="1"/>
</dbReference>
<dbReference type="STRING" id="1471761.B0W44_01615"/>
<dbReference type="InterPro" id="IPR036237">
    <property type="entry name" value="Xyl_isomerase-like_sf"/>
</dbReference>
<keyword evidence="8" id="KW-1185">Reference proteome</keyword>
<dbReference type="RefSeq" id="WP_077718492.1">
    <property type="nucleotide sequence ID" value="NZ_CP019699.1"/>
</dbReference>
<dbReference type="Pfam" id="PF03851">
    <property type="entry name" value="UvdE"/>
    <property type="match status" value="1"/>
</dbReference>
<dbReference type="GO" id="GO:0016787">
    <property type="term" value="F:hydrolase activity"/>
    <property type="evidence" value="ECO:0007669"/>
    <property type="project" value="UniProtKB-KW"/>
</dbReference>
<evidence type="ECO:0000256" key="4">
    <source>
        <dbReference type="ARBA" id="ARBA00022769"/>
    </source>
</evidence>